<sequence>MRRYRFGIIAALIALGYLAVVAVLGVFALTTAQGDLLWTIVTRDAGMDWFLGLDEEAAITVPWGLAVVLILIGALQAWALWQVLRGRARGELTHRGRRVGLLRLALYLSIGHSLITIAGVPLVYAWKIYWIWSVTSIASGCVQLALVWLFFLVLRGTVSRRLRLFSVVVGTIAVATDLGEDVADLLDLNSAAQILTLAGGYGYVWMVWWVSILIAQAKDPRWSRATVWTGVIAHVLSVLQPTGMVTFGGGGYPGIFTVYTLLGAVNVFGLVWHARSAHELTAPLPQPDTGHVPVRPPARWWPAAAVAIALPLVPAAVNVAHGRYLWIGPRGVIEQFVRVDGGSGQALAWFVMDVFVGVGGPALLTLAAVLRRTRRTLRFTTLTLIIAATVGFASALTATPVSEDFDGLYEGTQIYPESLFTEKHAGEIFLGISPAWYSAALLASALLLPFLYPTPLAQRTRRRGLLLAQAATLVALAFVPVADFARGPVTAAEDCTVRETWRGEPEGPQLTRDQRLVCSLRQSNVIKLAATTSDAMILTHARWLCGIYTRNDPREVAHLQTTQGLTRDALTYPLAEICPSAGAVVKAAAAEEDRETQEWEASAQRMCDSRPSHRPLIEPAKVIRMKEPQWTDYGVVETYEPTGDDGDPYEDGLLEKVQDNGLVAALPGHLMIRTHSDHDLCVTLETYTRRPPVETKGWDHVAEVGYESPTGEIVLRDDLIGTEFPDLSLNGRAGHYRIRVHYDWFTWKGPQQAGQRLLIMAFPGKGDKPITYRKPPKR</sequence>
<dbReference type="RefSeq" id="WP_184876156.1">
    <property type="nucleotide sequence ID" value="NZ_BOOV01000035.1"/>
</dbReference>
<reference evidence="2 3" key="1">
    <citation type="submission" date="2020-08" db="EMBL/GenBank/DDBJ databases">
        <title>Sequencing the genomes of 1000 actinobacteria strains.</title>
        <authorList>
            <person name="Klenk H.-P."/>
        </authorList>
    </citation>
    <scope>NUCLEOTIDE SEQUENCE [LARGE SCALE GENOMIC DNA]</scope>
    <source>
        <strain evidence="2 3">DSM 45784</strain>
    </source>
</reference>
<evidence type="ECO:0000313" key="3">
    <source>
        <dbReference type="Proteomes" id="UP000542210"/>
    </source>
</evidence>
<feature type="transmembrane region" description="Helical" evidence="1">
    <location>
        <begin position="464"/>
        <end position="482"/>
    </location>
</feature>
<feature type="transmembrane region" description="Helical" evidence="1">
    <location>
        <begin position="191"/>
        <end position="215"/>
    </location>
</feature>
<name>A0A7W7D292_9ACTN</name>
<feature type="transmembrane region" description="Helical" evidence="1">
    <location>
        <begin position="161"/>
        <end position="179"/>
    </location>
</feature>
<gene>
    <name evidence="2" type="ORF">BJ982_000497</name>
</gene>
<evidence type="ECO:0000313" key="2">
    <source>
        <dbReference type="EMBL" id="MBB4698953.1"/>
    </source>
</evidence>
<accession>A0A7W7D292</accession>
<comment type="caution">
    <text evidence="2">The sequence shown here is derived from an EMBL/GenBank/DDBJ whole genome shotgun (WGS) entry which is preliminary data.</text>
</comment>
<keyword evidence="3" id="KW-1185">Reference proteome</keyword>
<feature type="transmembrane region" description="Helical" evidence="1">
    <location>
        <begin position="346"/>
        <end position="370"/>
    </location>
</feature>
<feature type="transmembrane region" description="Helical" evidence="1">
    <location>
        <begin position="7"/>
        <end position="29"/>
    </location>
</feature>
<dbReference type="Proteomes" id="UP000542210">
    <property type="component" value="Unassembled WGS sequence"/>
</dbReference>
<feature type="transmembrane region" description="Helical" evidence="1">
    <location>
        <begin position="57"/>
        <end position="81"/>
    </location>
</feature>
<dbReference type="AlphaFoldDB" id="A0A7W7D292"/>
<keyword evidence="1" id="KW-0812">Transmembrane</keyword>
<feature type="transmembrane region" description="Helical" evidence="1">
    <location>
        <begin position="254"/>
        <end position="272"/>
    </location>
</feature>
<protein>
    <submittedName>
        <fullName evidence="2">Uncharacterized protein</fullName>
    </submittedName>
</protein>
<dbReference type="EMBL" id="JACHND010000001">
    <property type="protein sequence ID" value="MBB4698953.1"/>
    <property type="molecule type" value="Genomic_DNA"/>
</dbReference>
<feature type="transmembrane region" description="Helical" evidence="1">
    <location>
        <begin position="101"/>
        <end position="124"/>
    </location>
</feature>
<feature type="transmembrane region" description="Helical" evidence="1">
    <location>
        <begin position="303"/>
        <end position="326"/>
    </location>
</feature>
<feature type="transmembrane region" description="Helical" evidence="1">
    <location>
        <begin position="382"/>
        <end position="401"/>
    </location>
</feature>
<feature type="transmembrane region" description="Helical" evidence="1">
    <location>
        <begin position="227"/>
        <end position="248"/>
    </location>
</feature>
<organism evidence="2 3">
    <name type="scientific">Sphaerisporangium siamense</name>
    <dbReference type="NCBI Taxonomy" id="795645"/>
    <lineage>
        <taxon>Bacteria</taxon>
        <taxon>Bacillati</taxon>
        <taxon>Actinomycetota</taxon>
        <taxon>Actinomycetes</taxon>
        <taxon>Streptosporangiales</taxon>
        <taxon>Streptosporangiaceae</taxon>
        <taxon>Sphaerisporangium</taxon>
    </lineage>
</organism>
<feature type="transmembrane region" description="Helical" evidence="1">
    <location>
        <begin position="130"/>
        <end position="154"/>
    </location>
</feature>
<evidence type="ECO:0000256" key="1">
    <source>
        <dbReference type="SAM" id="Phobius"/>
    </source>
</evidence>
<keyword evidence="1" id="KW-1133">Transmembrane helix</keyword>
<feature type="transmembrane region" description="Helical" evidence="1">
    <location>
        <begin position="428"/>
        <end position="452"/>
    </location>
</feature>
<keyword evidence="1" id="KW-0472">Membrane</keyword>
<proteinExistence type="predicted"/>